<accession>A0ABN2Y4W4</accession>
<reference evidence="1 2" key="1">
    <citation type="journal article" date="2019" name="Int. J. Syst. Evol. Microbiol.">
        <title>The Global Catalogue of Microorganisms (GCM) 10K type strain sequencing project: providing services to taxonomists for standard genome sequencing and annotation.</title>
        <authorList>
            <consortium name="The Broad Institute Genomics Platform"/>
            <consortium name="The Broad Institute Genome Sequencing Center for Infectious Disease"/>
            <person name="Wu L."/>
            <person name="Ma J."/>
        </authorList>
    </citation>
    <scope>NUCLEOTIDE SEQUENCE [LARGE SCALE GENOMIC DNA]</scope>
    <source>
        <strain evidence="1 2">JCM 15914</strain>
    </source>
</reference>
<dbReference type="Pfam" id="PF11662">
    <property type="entry name" value="DUF3263"/>
    <property type="match status" value="1"/>
</dbReference>
<dbReference type="EMBL" id="BAAAQA010000026">
    <property type="protein sequence ID" value="GAA2121352.1"/>
    <property type="molecule type" value="Genomic_DNA"/>
</dbReference>
<dbReference type="InterPro" id="IPR021678">
    <property type="entry name" value="DUF3263"/>
</dbReference>
<evidence type="ECO:0000313" key="2">
    <source>
        <dbReference type="Proteomes" id="UP001500166"/>
    </source>
</evidence>
<protein>
    <recommendedName>
        <fullName evidence="3">DUF3263 domain-containing protein</fullName>
    </recommendedName>
</protein>
<evidence type="ECO:0008006" key="3">
    <source>
        <dbReference type="Google" id="ProtNLM"/>
    </source>
</evidence>
<comment type="caution">
    <text evidence="1">The sequence shown here is derived from an EMBL/GenBank/DDBJ whole genome shotgun (WGS) entry which is preliminary data.</text>
</comment>
<sequence length="78" mass="9024">MVAVMAESNDGLDSLDKAILQLESEHWKYRGAKESAIRQRLGLSPVHYYQRLNALIDRDDAARFAPMLISRLRRARLR</sequence>
<gene>
    <name evidence="1" type="ORF">GCM10009824_23770</name>
</gene>
<name>A0ABN2Y4W4_9MICC</name>
<dbReference type="Proteomes" id="UP001500166">
    <property type="component" value="Unassembled WGS sequence"/>
</dbReference>
<organism evidence="1 2">
    <name type="scientific">Kocuria atrinae</name>
    <dbReference type="NCBI Taxonomy" id="592377"/>
    <lineage>
        <taxon>Bacteria</taxon>
        <taxon>Bacillati</taxon>
        <taxon>Actinomycetota</taxon>
        <taxon>Actinomycetes</taxon>
        <taxon>Micrococcales</taxon>
        <taxon>Micrococcaceae</taxon>
        <taxon>Kocuria</taxon>
    </lineage>
</organism>
<evidence type="ECO:0000313" key="1">
    <source>
        <dbReference type="EMBL" id="GAA2121352.1"/>
    </source>
</evidence>
<keyword evidence="2" id="KW-1185">Reference proteome</keyword>
<proteinExistence type="predicted"/>